<reference evidence="1 2" key="1">
    <citation type="submission" date="2016-11" db="EMBL/GenBank/DDBJ databases">
        <title>The macronuclear genome of Stentor coeruleus: a giant cell with tiny introns.</title>
        <authorList>
            <person name="Slabodnick M."/>
            <person name="Ruby J.G."/>
            <person name="Reiff S.B."/>
            <person name="Swart E.C."/>
            <person name="Gosai S."/>
            <person name="Prabakaran S."/>
            <person name="Witkowska E."/>
            <person name="Larue G.E."/>
            <person name="Fisher S."/>
            <person name="Freeman R.M."/>
            <person name="Gunawardena J."/>
            <person name="Chu W."/>
            <person name="Stover N.A."/>
            <person name="Gregory B.D."/>
            <person name="Nowacki M."/>
            <person name="Derisi J."/>
            <person name="Roy S.W."/>
            <person name="Marshall W.F."/>
            <person name="Sood P."/>
        </authorList>
    </citation>
    <scope>NUCLEOTIDE SEQUENCE [LARGE SCALE GENOMIC DNA]</scope>
    <source>
        <strain evidence="1">WM001</strain>
    </source>
</reference>
<evidence type="ECO:0000313" key="1">
    <source>
        <dbReference type="EMBL" id="OMJ93431.1"/>
    </source>
</evidence>
<protein>
    <submittedName>
        <fullName evidence="1">Uncharacterized protein</fullName>
    </submittedName>
</protein>
<gene>
    <name evidence="1" type="ORF">SteCoe_3546</name>
</gene>
<dbReference type="EMBL" id="MPUH01000042">
    <property type="protein sequence ID" value="OMJ93431.1"/>
    <property type="molecule type" value="Genomic_DNA"/>
</dbReference>
<dbReference type="AlphaFoldDB" id="A0A1R2CWU0"/>
<evidence type="ECO:0000313" key="2">
    <source>
        <dbReference type="Proteomes" id="UP000187209"/>
    </source>
</evidence>
<proteinExistence type="predicted"/>
<dbReference type="Proteomes" id="UP000187209">
    <property type="component" value="Unassembled WGS sequence"/>
</dbReference>
<organism evidence="1 2">
    <name type="scientific">Stentor coeruleus</name>
    <dbReference type="NCBI Taxonomy" id="5963"/>
    <lineage>
        <taxon>Eukaryota</taxon>
        <taxon>Sar</taxon>
        <taxon>Alveolata</taxon>
        <taxon>Ciliophora</taxon>
        <taxon>Postciliodesmatophora</taxon>
        <taxon>Heterotrichea</taxon>
        <taxon>Heterotrichida</taxon>
        <taxon>Stentoridae</taxon>
        <taxon>Stentor</taxon>
    </lineage>
</organism>
<sequence length="203" mass="23111">MNRTSKKTLMIKESNFSCFYQSPGPESLDFLTSKSTKSRAGEIGINPFDNMKTNGKSHPSLRPILNKRNKRYANQENKIKTSLSDKKHQIVSSSLANLPLFYKPTCENRASVQKFNLPPIELKDSSRVSIRNISTPYFSEFNGNTKRGSKGHTPIPKTFSKKKIECCRESYPKMKFEEVSFGETGEYTEAFSLPLNCNTIKYL</sequence>
<comment type="caution">
    <text evidence="1">The sequence shown here is derived from an EMBL/GenBank/DDBJ whole genome shotgun (WGS) entry which is preliminary data.</text>
</comment>
<keyword evidence="2" id="KW-1185">Reference proteome</keyword>
<accession>A0A1R2CWU0</accession>
<name>A0A1R2CWU0_9CILI</name>